<dbReference type="Pfam" id="PF00072">
    <property type="entry name" value="Response_reg"/>
    <property type="match status" value="1"/>
</dbReference>
<dbReference type="AlphaFoldDB" id="A0A437P9Q0"/>
<dbReference type="EMBL" id="SACP01000008">
    <property type="protein sequence ID" value="RVU18828.1"/>
    <property type="molecule type" value="Genomic_DNA"/>
</dbReference>
<gene>
    <name evidence="4" type="ORF">EOE48_09800</name>
</gene>
<accession>A0A437P9Q0</accession>
<dbReference type="Gene3D" id="3.40.50.2300">
    <property type="match status" value="1"/>
</dbReference>
<evidence type="ECO:0000313" key="4">
    <source>
        <dbReference type="EMBL" id="RVU18828.1"/>
    </source>
</evidence>
<dbReference type="Proteomes" id="UP000286997">
    <property type="component" value="Unassembled WGS sequence"/>
</dbReference>
<evidence type="ECO:0000259" key="3">
    <source>
        <dbReference type="PROSITE" id="PS50110"/>
    </source>
</evidence>
<dbReference type="SUPFAM" id="SSF52172">
    <property type="entry name" value="CheY-like"/>
    <property type="match status" value="1"/>
</dbReference>
<dbReference type="InterPro" id="IPR011006">
    <property type="entry name" value="CheY-like_superfamily"/>
</dbReference>
<dbReference type="PANTHER" id="PTHR44591:SF21">
    <property type="entry name" value="TWO-COMPONENT RESPONSE REGULATOR"/>
    <property type="match status" value="1"/>
</dbReference>
<comment type="caution">
    <text evidence="4">The sequence shown here is derived from an EMBL/GenBank/DDBJ whole genome shotgun (WGS) entry which is preliminary data.</text>
</comment>
<reference evidence="4 5" key="1">
    <citation type="submission" date="2019-01" db="EMBL/GenBank/DDBJ databases">
        <authorList>
            <person name="Chen W.-M."/>
        </authorList>
    </citation>
    <scope>NUCLEOTIDE SEQUENCE [LARGE SCALE GENOMIC DNA]</scope>
    <source>
        <strain evidence="4 5">TER-1</strain>
    </source>
</reference>
<name>A0A437P9Q0_9HYPH</name>
<organism evidence="4 5">
    <name type="scientific">Methylobacterium oryzihabitans</name>
    <dbReference type="NCBI Taxonomy" id="2499852"/>
    <lineage>
        <taxon>Bacteria</taxon>
        <taxon>Pseudomonadati</taxon>
        <taxon>Pseudomonadota</taxon>
        <taxon>Alphaproteobacteria</taxon>
        <taxon>Hyphomicrobiales</taxon>
        <taxon>Methylobacteriaceae</taxon>
        <taxon>Methylobacterium</taxon>
    </lineage>
</organism>
<dbReference type="InterPro" id="IPR050595">
    <property type="entry name" value="Bact_response_regulator"/>
</dbReference>
<dbReference type="GO" id="GO:0000160">
    <property type="term" value="P:phosphorelay signal transduction system"/>
    <property type="evidence" value="ECO:0007669"/>
    <property type="project" value="InterPro"/>
</dbReference>
<sequence length="174" mass="18721">MLHGVGRGLVEAYGSADHEPLPDRLRELAQMLIDREAAQGGAGTRDAAPMKLVLVVEDDPSVRDLAVSLLQDTVLDAVACETGEDAVELLRQRGGDVAMLFTDVRLPGGMDGLRLAETVSKLWPCVRLVVTSGFPDVRTDALPDNVVYLPKPWQAVDVLAQVDHAVRNPPPPVD</sequence>
<evidence type="ECO:0000256" key="2">
    <source>
        <dbReference type="PROSITE-ProRule" id="PRU00169"/>
    </source>
</evidence>
<proteinExistence type="predicted"/>
<dbReference type="SMART" id="SM00448">
    <property type="entry name" value="REC"/>
    <property type="match status" value="1"/>
</dbReference>
<dbReference type="InterPro" id="IPR001789">
    <property type="entry name" value="Sig_transdc_resp-reg_receiver"/>
</dbReference>
<keyword evidence="5" id="KW-1185">Reference proteome</keyword>
<feature type="domain" description="Response regulatory" evidence="3">
    <location>
        <begin position="52"/>
        <end position="166"/>
    </location>
</feature>
<protein>
    <submittedName>
        <fullName evidence="4">Response regulator</fullName>
    </submittedName>
</protein>
<dbReference type="PROSITE" id="PS50110">
    <property type="entry name" value="RESPONSE_REGULATORY"/>
    <property type="match status" value="1"/>
</dbReference>
<evidence type="ECO:0000313" key="5">
    <source>
        <dbReference type="Proteomes" id="UP000286997"/>
    </source>
</evidence>
<dbReference type="OrthoDB" id="8018258at2"/>
<evidence type="ECO:0000256" key="1">
    <source>
        <dbReference type="ARBA" id="ARBA00022553"/>
    </source>
</evidence>
<feature type="modified residue" description="4-aspartylphosphate" evidence="2">
    <location>
        <position position="103"/>
    </location>
</feature>
<dbReference type="PANTHER" id="PTHR44591">
    <property type="entry name" value="STRESS RESPONSE REGULATOR PROTEIN 1"/>
    <property type="match status" value="1"/>
</dbReference>
<keyword evidence="1 2" id="KW-0597">Phosphoprotein</keyword>